<reference evidence="3 4" key="1">
    <citation type="journal article" date="2021" name="Elife">
        <title>Chloroplast acquisition without the gene transfer in kleptoplastic sea slugs, Plakobranchus ocellatus.</title>
        <authorList>
            <person name="Maeda T."/>
            <person name="Takahashi S."/>
            <person name="Yoshida T."/>
            <person name="Shimamura S."/>
            <person name="Takaki Y."/>
            <person name="Nagai Y."/>
            <person name="Toyoda A."/>
            <person name="Suzuki Y."/>
            <person name="Arimoto A."/>
            <person name="Ishii H."/>
            <person name="Satoh N."/>
            <person name="Nishiyama T."/>
            <person name="Hasebe M."/>
            <person name="Maruyama T."/>
            <person name="Minagawa J."/>
            <person name="Obokata J."/>
            <person name="Shigenobu S."/>
        </authorList>
    </citation>
    <scope>NUCLEOTIDE SEQUENCE [LARGE SCALE GENOMIC DNA]</scope>
</reference>
<gene>
    <name evidence="3" type="ORF">ElyMa_003664600</name>
</gene>
<dbReference type="EMBL" id="BMAT01007493">
    <property type="protein sequence ID" value="GFR65638.1"/>
    <property type="molecule type" value="Genomic_DNA"/>
</dbReference>
<evidence type="ECO:0000313" key="4">
    <source>
        <dbReference type="Proteomes" id="UP000762676"/>
    </source>
</evidence>
<organism evidence="3 4">
    <name type="scientific">Elysia marginata</name>
    <dbReference type="NCBI Taxonomy" id="1093978"/>
    <lineage>
        <taxon>Eukaryota</taxon>
        <taxon>Metazoa</taxon>
        <taxon>Spiralia</taxon>
        <taxon>Lophotrochozoa</taxon>
        <taxon>Mollusca</taxon>
        <taxon>Gastropoda</taxon>
        <taxon>Heterobranchia</taxon>
        <taxon>Euthyneura</taxon>
        <taxon>Panpulmonata</taxon>
        <taxon>Sacoglossa</taxon>
        <taxon>Placobranchoidea</taxon>
        <taxon>Plakobranchidae</taxon>
        <taxon>Elysia</taxon>
    </lineage>
</organism>
<proteinExistence type="predicted"/>
<feature type="compositionally biased region" description="Low complexity" evidence="2">
    <location>
        <begin position="553"/>
        <end position="575"/>
    </location>
</feature>
<feature type="compositionally biased region" description="Polar residues" evidence="2">
    <location>
        <begin position="300"/>
        <end position="321"/>
    </location>
</feature>
<sequence>MSQADQGGESPCEQNLSEPCRVAASEMPCKGFEPIRTRSEKDVATTGQNKRPKDETSDSFDRDGANDSQATSKPKHVRRLRLNSSHLLSAADKSDGLLKPVDKKLTAPEDQSQVLVNRENSNNLVNSSGSSSQQCTSSSSSLAKYDKEKSTSVGKSHEEADIYQTPALDVDLQGQTKSPLMQRSVSSPAKENAGNFKQNENVINSRKTTNSFALHSPETDKAGREVVSSDLRSSNSFRGSARRAALQEVLGTSSSNSSNLVALDNPLTAGARLRDRSKMKSPADLLEMRQYPEIYLGSAKKSSNSSFERSGVKSINGSAASPSKLRGKLSVKKGSSSSPIQLTDHLTVQNSRKRSDIKKPKFKQPARPVGSSKISVNRSSESMNSSNESINKSSKSINKSCELTDKRSRSINKNSKSINKSSELVNKSTEVMHKRSESVNKNSKSINKSSEPTDKEAMNIKANSINNSSKSINKNSKSIDKSSESVNKISVQDRPDPKSLEVEPNSESRLPQRRKPKQVETDKSQELNRDNPQHRPQSKGDAEKSPASKANQSLLSKDSSGMSSDSSKENSGGRSLRNRREMATPESLQEKRQYPVSFYSSKTRENILNTSVSKRSKSLKQTNQPQSPGRIKREHYVKQNKGGLKNKSFPSPKQRNEHQDRGSLESSKKSFQRDTSGVDSKLSRKGQKSTTRETSRRPSAKTQAYNLQAQVLSIPQKLKKGSRLLNISGERQAMLPPEDNHWLPEDGQCDDDWDIQPVSANSVKNARPWQTRVAHAKRRTGSTIDDTVLTRNKVHRKRKLVEQLSQEEPEDDDQGRNQSGKSRKILLWCPENQSRSASDVTAYDVIFQAAVDVERDLSQSAEDLHSKKLVKQVFTGFKNNMKSMIAQNMQLKMLEKEVRERKRKCKILWKDVAEKRAESARLKQEIAKLETNKNNDVQRISNWMRDFTRLSQMVLDDKGN</sequence>
<feature type="region of interest" description="Disordered" evidence="2">
    <location>
        <begin position="299"/>
        <end position="703"/>
    </location>
</feature>
<dbReference type="Gene3D" id="1.10.287.950">
    <property type="entry name" value="Methyl-accepting chemotaxis protein"/>
    <property type="match status" value="1"/>
</dbReference>
<feature type="compositionally biased region" description="Basic and acidic residues" evidence="2">
    <location>
        <begin position="654"/>
        <end position="672"/>
    </location>
</feature>
<feature type="compositionally biased region" description="Basic and acidic residues" evidence="2">
    <location>
        <begin position="144"/>
        <end position="160"/>
    </location>
</feature>
<feature type="compositionally biased region" description="Polar residues" evidence="2">
    <location>
        <begin position="339"/>
        <end position="350"/>
    </location>
</feature>
<feature type="compositionally biased region" description="Basic and acidic residues" evidence="2">
    <location>
        <begin position="491"/>
        <end position="501"/>
    </location>
</feature>
<evidence type="ECO:0008006" key="5">
    <source>
        <dbReference type="Google" id="ProtNLM"/>
    </source>
</evidence>
<feature type="compositionally biased region" description="Low complexity" evidence="2">
    <location>
        <begin position="120"/>
        <end position="141"/>
    </location>
</feature>
<feature type="compositionally biased region" description="Low complexity" evidence="2">
    <location>
        <begin position="439"/>
        <end position="450"/>
    </location>
</feature>
<protein>
    <recommendedName>
        <fullName evidence="5">MLF1-interacting protein</fullName>
    </recommendedName>
</protein>
<feature type="compositionally biased region" description="Basic and acidic residues" evidence="2">
    <location>
        <begin position="92"/>
        <end position="107"/>
    </location>
</feature>
<feature type="compositionally biased region" description="Polar residues" evidence="2">
    <location>
        <begin position="173"/>
        <end position="213"/>
    </location>
</feature>
<feature type="compositionally biased region" description="Basic and acidic residues" evidence="2">
    <location>
        <begin position="33"/>
        <end position="43"/>
    </location>
</feature>
<feature type="compositionally biased region" description="Polar residues" evidence="2">
    <location>
        <begin position="109"/>
        <end position="119"/>
    </location>
</feature>
<feature type="compositionally biased region" description="Basic and acidic residues" evidence="2">
    <location>
        <begin position="517"/>
        <end position="546"/>
    </location>
</feature>
<feature type="compositionally biased region" description="Basic and acidic residues" evidence="2">
    <location>
        <begin position="578"/>
        <end position="593"/>
    </location>
</feature>
<name>A0AAV4EX79_9GAST</name>
<feature type="compositionally biased region" description="Low complexity" evidence="2">
    <location>
        <begin position="459"/>
        <end position="476"/>
    </location>
</feature>
<feature type="region of interest" description="Disordered" evidence="2">
    <location>
        <begin position="797"/>
        <end position="819"/>
    </location>
</feature>
<feature type="compositionally biased region" description="Low complexity" evidence="2">
    <location>
        <begin position="374"/>
        <end position="401"/>
    </location>
</feature>
<feature type="coiled-coil region" evidence="1">
    <location>
        <begin position="912"/>
        <end position="939"/>
    </location>
</feature>
<evidence type="ECO:0000256" key="1">
    <source>
        <dbReference type="SAM" id="Coils"/>
    </source>
</evidence>
<feature type="region of interest" description="Disordered" evidence="2">
    <location>
        <begin position="26"/>
        <end position="237"/>
    </location>
</feature>
<accession>A0AAV4EX79</accession>
<keyword evidence="4" id="KW-1185">Reference proteome</keyword>
<keyword evidence="1" id="KW-0175">Coiled coil</keyword>
<feature type="compositionally biased region" description="Polar residues" evidence="2">
    <location>
        <begin position="598"/>
        <end position="627"/>
    </location>
</feature>
<feature type="compositionally biased region" description="Basic and acidic residues" evidence="2">
    <location>
        <begin position="51"/>
        <end position="65"/>
    </location>
</feature>
<comment type="caution">
    <text evidence="3">The sequence shown here is derived from an EMBL/GenBank/DDBJ whole genome shotgun (WGS) entry which is preliminary data.</text>
</comment>
<feature type="compositionally biased region" description="Low complexity" evidence="2">
    <location>
        <begin position="411"/>
        <end position="422"/>
    </location>
</feature>
<evidence type="ECO:0000313" key="3">
    <source>
        <dbReference type="EMBL" id="GFR65638.1"/>
    </source>
</evidence>
<dbReference type="Proteomes" id="UP000762676">
    <property type="component" value="Unassembled WGS sequence"/>
</dbReference>
<dbReference type="AlphaFoldDB" id="A0AAV4EX79"/>
<evidence type="ECO:0000256" key="2">
    <source>
        <dbReference type="SAM" id="MobiDB-lite"/>
    </source>
</evidence>